<feature type="transmembrane region" description="Helical" evidence="1">
    <location>
        <begin position="42"/>
        <end position="68"/>
    </location>
</feature>
<protein>
    <submittedName>
        <fullName evidence="2">Uncharacterized protein</fullName>
    </submittedName>
</protein>
<dbReference type="Proteomes" id="UP000287447">
    <property type="component" value="Unassembled WGS sequence"/>
</dbReference>
<keyword evidence="3" id="KW-1185">Reference proteome</keyword>
<gene>
    <name evidence="2" type="ORF">EOI86_01030</name>
</gene>
<accession>A0A3S2VNL2</accession>
<proteinExistence type="predicted"/>
<reference evidence="3" key="1">
    <citation type="submission" date="2019-01" db="EMBL/GenBank/DDBJ databases">
        <title>Gri0909 isolated from a small marine red alga.</title>
        <authorList>
            <person name="Kim J."/>
            <person name="Jeong S.E."/>
            <person name="Jeon C.O."/>
        </authorList>
    </citation>
    <scope>NUCLEOTIDE SEQUENCE [LARGE SCALE GENOMIC DNA]</scope>
    <source>
        <strain evidence="3">Gri0909</strain>
    </source>
</reference>
<comment type="caution">
    <text evidence="2">The sequence shown here is derived from an EMBL/GenBank/DDBJ whole genome shotgun (WGS) entry which is preliminary data.</text>
</comment>
<keyword evidence="1" id="KW-1133">Transmembrane helix</keyword>
<sequence>MKPEGFTAASYVEDVTRCREKAAKLAENYTPPPSNTGGGGGYYGGGGLLGALIAGVVVGVASGVATAAKRDEYEDRRFEACMENDYQQVYLPKSFERRYAKAGYDDEERGEVLAELVESDVFAEFAAWQTVLQKDELSAYKTHAALYPDSLFGNLPASVVAYREKTAARLDKYRRDAFARDTTFFSYGLNQDGWVFKTNNDGELVVDCSVRQFAKARLYIQDGWVQGSMEIDNQPAVQLLGLIEEDGTFSIVGDWPTEDPLVILGEFNEGETLQGLIGSAKSKTCDFGVVRFVLYEPDNGEDPLFAESELLPLEEVTKLASERIAKIERQ</sequence>
<name>A0A3S2VNL2_9PROT</name>
<evidence type="ECO:0000256" key="1">
    <source>
        <dbReference type="SAM" id="Phobius"/>
    </source>
</evidence>
<keyword evidence="1" id="KW-0472">Membrane</keyword>
<organism evidence="2 3">
    <name type="scientific">Hwanghaeella grinnelliae</name>
    <dbReference type="NCBI Taxonomy" id="2500179"/>
    <lineage>
        <taxon>Bacteria</taxon>
        <taxon>Pseudomonadati</taxon>
        <taxon>Pseudomonadota</taxon>
        <taxon>Alphaproteobacteria</taxon>
        <taxon>Rhodospirillales</taxon>
        <taxon>Rhodospirillaceae</taxon>
        <taxon>Hwanghaeella</taxon>
    </lineage>
</organism>
<evidence type="ECO:0000313" key="3">
    <source>
        <dbReference type="Proteomes" id="UP000287447"/>
    </source>
</evidence>
<dbReference type="EMBL" id="SADE01000001">
    <property type="protein sequence ID" value="RVU37918.1"/>
    <property type="molecule type" value="Genomic_DNA"/>
</dbReference>
<keyword evidence="1" id="KW-0812">Transmembrane</keyword>
<dbReference type="AlphaFoldDB" id="A0A3S2VNL2"/>
<dbReference type="RefSeq" id="WP_127763291.1">
    <property type="nucleotide sequence ID" value="NZ_SADE01000001.1"/>
</dbReference>
<evidence type="ECO:0000313" key="2">
    <source>
        <dbReference type="EMBL" id="RVU37918.1"/>
    </source>
</evidence>